<sequence length="448" mass="46977">MCVTPARFPKTSAIAPHNRWHAPTCPRAGPDRKELTLSTTNRRGDAQPRPLARHGQLPRPSAMKLIGKGLALLVAIAVASTVSIVAIAAWDLSRSIQTVHLGTGPAAGPVPEISAIEGGVNMLLVGSDSRADSTYSYGEDPESELNDVTMLLHISQDHTSATVVSFPRDTFVPIPECPDPEGGTFDAMESQKINTTLSYGGLACTVLTVEQLTGLTIPFAAEIKFDGVIEMSNAVGGVPVCVAAPIEDTHTELYLDAGTHELQGVDALKFLRTRYGVGDGSDVTRISSQQVFLSALVRKVKSADTLTDVSKLYGLAKAAVSNMVFSDSLNIDNLVQIAKALQPIDLSQIVFVQYPTVEADGGLEPNTESADALFTALSTDQAVGLTSTDEGRGSVVDPNAVPAPTDSAAPVEPDPAASTPAVAELPDDVLGQTAAEARCTVGRTLDDQ</sequence>
<dbReference type="PANTHER" id="PTHR33392">
    <property type="entry name" value="POLYISOPRENYL-TEICHOIC ACID--PEPTIDOGLYCAN TEICHOIC ACID TRANSFERASE TAGU"/>
    <property type="match status" value="1"/>
</dbReference>
<organism evidence="5 6">
    <name type="scientific">Naasia lichenicola</name>
    <dbReference type="NCBI Taxonomy" id="2565933"/>
    <lineage>
        <taxon>Bacteria</taxon>
        <taxon>Bacillati</taxon>
        <taxon>Actinomycetota</taxon>
        <taxon>Actinomycetes</taxon>
        <taxon>Micrococcales</taxon>
        <taxon>Microbacteriaceae</taxon>
        <taxon>Naasia</taxon>
    </lineage>
</organism>
<dbReference type="PANTHER" id="PTHR33392:SF6">
    <property type="entry name" value="POLYISOPRENYL-TEICHOIC ACID--PEPTIDOGLYCAN TEICHOIC ACID TRANSFERASE TAGU"/>
    <property type="match status" value="1"/>
</dbReference>
<evidence type="ECO:0000256" key="3">
    <source>
        <dbReference type="SAM" id="Phobius"/>
    </source>
</evidence>
<dbReference type="EMBL" id="SSSM01000005">
    <property type="protein sequence ID" value="THG29280.1"/>
    <property type="molecule type" value="Genomic_DNA"/>
</dbReference>
<reference evidence="5 6" key="1">
    <citation type="submission" date="2019-04" db="EMBL/GenBank/DDBJ databases">
        <authorList>
            <person name="Jiang L."/>
        </authorList>
    </citation>
    <scope>NUCLEOTIDE SEQUENCE [LARGE SCALE GENOMIC DNA]</scope>
    <source>
        <strain evidence="5 6">YIM 131853</strain>
    </source>
</reference>
<keyword evidence="3" id="KW-1133">Transmembrane helix</keyword>
<dbReference type="InterPro" id="IPR050922">
    <property type="entry name" value="LytR/CpsA/Psr_CW_biosynth"/>
</dbReference>
<evidence type="ECO:0000313" key="5">
    <source>
        <dbReference type="EMBL" id="THG29280.1"/>
    </source>
</evidence>
<gene>
    <name evidence="5" type="ORF">E6C64_11170</name>
</gene>
<proteinExistence type="inferred from homology"/>
<keyword evidence="6" id="KW-1185">Reference proteome</keyword>
<evidence type="ECO:0000313" key="6">
    <source>
        <dbReference type="Proteomes" id="UP000309133"/>
    </source>
</evidence>
<evidence type="ECO:0000256" key="1">
    <source>
        <dbReference type="ARBA" id="ARBA00006068"/>
    </source>
</evidence>
<evidence type="ECO:0000259" key="4">
    <source>
        <dbReference type="Pfam" id="PF03816"/>
    </source>
</evidence>
<dbReference type="OrthoDB" id="9782542at2"/>
<dbReference type="InterPro" id="IPR004474">
    <property type="entry name" value="LytR_CpsA_psr"/>
</dbReference>
<keyword evidence="3" id="KW-0472">Membrane</keyword>
<dbReference type="NCBIfam" id="TIGR00350">
    <property type="entry name" value="lytR_cpsA_psr"/>
    <property type="match status" value="1"/>
</dbReference>
<name>A0A4S4FGA9_9MICO</name>
<feature type="domain" description="Cell envelope-related transcriptional attenuator" evidence="4">
    <location>
        <begin position="146"/>
        <end position="301"/>
    </location>
</feature>
<dbReference type="Proteomes" id="UP000309133">
    <property type="component" value="Unassembled WGS sequence"/>
</dbReference>
<comment type="caution">
    <text evidence="5">The sequence shown here is derived from an EMBL/GenBank/DDBJ whole genome shotgun (WGS) entry which is preliminary data.</text>
</comment>
<feature type="region of interest" description="Disordered" evidence="2">
    <location>
        <begin position="385"/>
        <end position="422"/>
    </location>
</feature>
<comment type="similarity">
    <text evidence="1">Belongs to the LytR/CpsA/Psr (LCP) family.</text>
</comment>
<dbReference type="Pfam" id="PF03816">
    <property type="entry name" value="LytR_cpsA_psr"/>
    <property type="match status" value="1"/>
</dbReference>
<evidence type="ECO:0000256" key="2">
    <source>
        <dbReference type="SAM" id="MobiDB-lite"/>
    </source>
</evidence>
<accession>A0A4S4FGA9</accession>
<feature type="transmembrane region" description="Helical" evidence="3">
    <location>
        <begin position="69"/>
        <end position="90"/>
    </location>
</feature>
<feature type="region of interest" description="Disordered" evidence="2">
    <location>
        <begin position="17"/>
        <end position="58"/>
    </location>
</feature>
<dbReference type="Gene3D" id="3.40.630.190">
    <property type="entry name" value="LCP protein"/>
    <property type="match status" value="1"/>
</dbReference>
<keyword evidence="3" id="KW-0812">Transmembrane</keyword>
<protein>
    <submittedName>
        <fullName evidence="5">LytR family transcriptional regulator</fullName>
    </submittedName>
</protein>
<dbReference type="AlphaFoldDB" id="A0A4S4FGA9"/>